<feature type="compositionally biased region" description="Basic and acidic residues" evidence="4">
    <location>
        <begin position="585"/>
        <end position="595"/>
    </location>
</feature>
<feature type="compositionally biased region" description="Polar residues" evidence="4">
    <location>
        <begin position="866"/>
        <end position="875"/>
    </location>
</feature>
<dbReference type="GO" id="GO:0031298">
    <property type="term" value="C:replication fork protection complex"/>
    <property type="evidence" value="ECO:0000318"/>
    <property type="project" value="GO_Central"/>
</dbReference>
<dbReference type="GO" id="GO:0000076">
    <property type="term" value="P:DNA replication checkpoint signaling"/>
    <property type="evidence" value="ECO:0000318"/>
    <property type="project" value="GO_Central"/>
</dbReference>
<feature type="compositionally biased region" description="Acidic residues" evidence="4">
    <location>
        <begin position="1175"/>
        <end position="1184"/>
    </location>
</feature>
<feature type="region of interest" description="Disordered" evidence="4">
    <location>
        <begin position="1163"/>
        <end position="1422"/>
    </location>
</feature>
<feature type="compositionally biased region" description="Acidic residues" evidence="4">
    <location>
        <begin position="850"/>
        <end position="862"/>
    </location>
</feature>
<feature type="compositionally biased region" description="Polar residues" evidence="4">
    <location>
        <begin position="1309"/>
        <end position="1321"/>
    </location>
</feature>
<feature type="compositionally biased region" description="Acidic residues" evidence="4">
    <location>
        <begin position="659"/>
        <end position="669"/>
    </location>
</feature>
<feature type="compositionally biased region" description="Basic and acidic residues" evidence="4">
    <location>
        <begin position="840"/>
        <end position="849"/>
    </location>
</feature>
<organism evidence="6 7">
    <name type="scientific">Marchantia polymorpha</name>
    <name type="common">Common liverwort</name>
    <name type="synonym">Marchantia aquatica</name>
    <dbReference type="NCBI Taxonomy" id="3197"/>
    <lineage>
        <taxon>Eukaryota</taxon>
        <taxon>Viridiplantae</taxon>
        <taxon>Streptophyta</taxon>
        <taxon>Embryophyta</taxon>
        <taxon>Marchantiophyta</taxon>
        <taxon>Marchantiopsida</taxon>
        <taxon>Marchantiidae</taxon>
        <taxon>Marchantiales</taxon>
        <taxon>Marchantiaceae</taxon>
        <taxon>Marchantia</taxon>
    </lineage>
</organism>
<keyword evidence="7" id="KW-1185">Reference proteome</keyword>
<evidence type="ECO:0000313" key="7">
    <source>
        <dbReference type="Proteomes" id="UP000244005"/>
    </source>
</evidence>
<dbReference type="PANTHER" id="PTHR22940:SF4">
    <property type="entry name" value="PROTEIN TIMELESS HOMOLOG"/>
    <property type="match status" value="1"/>
</dbReference>
<keyword evidence="2" id="KW-0539">Nucleus</keyword>
<dbReference type="GO" id="GO:0006281">
    <property type="term" value="P:DNA repair"/>
    <property type="evidence" value="ECO:0000318"/>
    <property type="project" value="GO_Central"/>
</dbReference>
<feature type="compositionally biased region" description="Basic and acidic residues" evidence="4">
    <location>
        <begin position="1322"/>
        <end position="1331"/>
    </location>
</feature>
<feature type="region of interest" description="Disordered" evidence="4">
    <location>
        <begin position="560"/>
        <end position="669"/>
    </location>
</feature>
<name>A0A2R6WHP8_MARPO</name>
<feature type="compositionally biased region" description="Basic residues" evidence="4">
    <location>
        <begin position="953"/>
        <end position="968"/>
    </location>
</feature>
<dbReference type="OrthoDB" id="310853at2759"/>
<feature type="region of interest" description="Disordered" evidence="4">
    <location>
        <begin position="1032"/>
        <end position="1147"/>
    </location>
</feature>
<dbReference type="InterPro" id="IPR044998">
    <property type="entry name" value="Timeless"/>
</dbReference>
<feature type="compositionally biased region" description="Acidic residues" evidence="4">
    <location>
        <begin position="1413"/>
        <end position="1422"/>
    </location>
</feature>
<dbReference type="InterPro" id="IPR006906">
    <property type="entry name" value="Timeless_N"/>
</dbReference>
<dbReference type="PANTHER" id="PTHR22940">
    <property type="entry name" value="TIMEOUT/TIMELESS-2"/>
    <property type="match status" value="1"/>
</dbReference>
<evidence type="ECO:0000256" key="2">
    <source>
        <dbReference type="ARBA" id="ARBA00023242"/>
    </source>
</evidence>
<feature type="domain" description="Timeless N-terminal" evidence="5">
    <location>
        <begin position="26"/>
        <end position="283"/>
    </location>
</feature>
<feature type="region of interest" description="Disordered" evidence="4">
    <location>
        <begin position="922"/>
        <end position="970"/>
    </location>
</feature>
<keyword evidence="3" id="KW-0131">Cell cycle</keyword>
<dbReference type="Gramene" id="Mp3g22100.1">
    <property type="protein sequence ID" value="Mp3g22100.1.cds"/>
    <property type="gene ID" value="Mp3g22100"/>
</dbReference>
<evidence type="ECO:0000313" key="6">
    <source>
        <dbReference type="EMBL" id="PTQ33369.1"/>
    </source>
</evidence>
<feature type="compositionally biased region" description="Basic and acidic residues" evidence="4">
    <location>
        <begin position="1036"/>
        <end position="1053"/>
    </location>
</feature>
<evidence type="ECO:0000256" key="1">
    <source>
        <dbReference type="ARBA" id="ARBA00004123"/>
    </source>
</evidence>
<feature type="compositionally biased region" description="Basic and acidic residues" evidence="4">
    <location>
        <begin position="1101"/>
        <end position="1116"/>
    </location>
</feature>
<dbReference type="GO" id="GO:0003677">
    <property type="term" value="F:DNA binding"/>
    <property type="evidence" value="ECO:0000318"/>
    <property type="project" value="GO_Central"/>
</dbReference>
<evidence type="ECO:0000256" key="4">
    <source>
        <dbReference type="SAM" id="MobiDB-lite"/>
    </source>
</evidence>
<sequence>MDEEGLATVCSTLGIFQENGNGHDIYVKHSDCLESLKDIQRYMRRDHPESRDIFMQLGKWNIIRRDIVPLIVRYSEDHELVLNCVKVLVFLTMPIDPSSNQVSLQVEYLQHFRAALLDDDTIPVIMSLLEDPLQRLERGTPKDDDWRMFQLFLTLLRNLLAIPDSFTHHISASTQFAYLKERLLEILFKESVMELVVALTQHTAGRHGGLRHDNHLILELIHHVLMGQRPDVVAAAADEQFKVKNQAEKSSETLRALMYEEKAQLKSAKHDPALHSPFSGMFVRVAQDGTKTILTRTPHQSPLENLQRKPQIKRGPVKRVVPENHLLRPTNDHLQVLLKDFVTDFLASGYNVLMQTIKDDIRRERPENEAIDPVPFFQVVQFFTGYLCRVAQKDQAKSRQSSSSVEDEIPSQKHMCGSIASTMDEEMFSLVRSKWCLYIDEAQTTKDWGPVAAGVAVMKDMIHMLDIVLKRSGPMTAEGLQELRTARILVYKVFYDQTETGILQTVLSLLKGFDIHKQPRSFLSDLVEITHIVLRILEDATKEGTLRVLQKARRVSKKAKSAIRKAEKVPPGPPLVTEAPDVEERDSHEIAKTDENTSSFAEELSGIPDTETFSLDGVGVSDRAQEATAAGPTDNSTTGNTEAWGDNAEEVGRNPAEIIPDEDNDDDDDAELESMTKEVSLDVNQLVFRRFADNTIVRNYCWLLKYYTSNRVTTNYYVVRMLQRICEDRVLEPMLYQLSIFHTFYTILSDKQLQVTKDHKFVVGFLTKVVRGFFKKLKNQPMLYIELLFWKLKHECHNISADYMIHKLKKAVGGSSKGPQRINIADALGDDEDSALQMRAEEGHGRSGAEGDDQDASEDDDHCDSRTVNECSPLSESQEAQIKELFFKFKDKHDYASLIAHEVDSSSGITVEQVKRKLRDLGLLEHKGKRRRPSDAQETNQYQKRGRIESGKPKRKSSNGVGSRKRNKSSLFTELQDEELKVLFERHCTSRQCSRTIAESFGGQFTPAQVSRRLRSLGLMRQKPKSKLEAFLSNVRDADESGDSDREIAEQKGARSGSPHSQTTSSLDPSDDLEDEDDDDAPLASLLNPAAFSGEATTSRTQDKELPYIEPSRLDMRATFGRGARKKSFSPKGKEIATSSVSDDDLSLSLAEAKTGLLRLKRNAEASTSNSAVIEMDDPTEGPFEENAPDKGFSGDAEGSRPNEDVPTGLPDYHKQKASAVFEDERPPSRAEVLAPGLHASWSASTRKKPLSENHGDGDQVASESSVDGLRLSVDHTSELTSKAPLYEASPTSGASIASQASPARRQETPSSKLDLASTSGRHVDSHKNAEESGNVPLPNFTTEASPTAGQRASDPVSSGGFSQRDVPKVSKRRRLARKPANFQVLEDEYEDDAAGLSKQDVTSDKPFASYEASEDDGLNDF</sequence>
<accession>A0A2R6WHP8</accession>
<dbReference type="Proteomes" id="UP000244005">
    <property type="component" value="Unassembled WGS sequence"/>
</dbReference>
<dbReference type="Pfam" id="PF04821">
    <property type="entry name" value="TIMELESS"/>
    <property type="match status" value="1"/>
</dbReference>
<evidence type="ECO:0000259" key="5">
    <source>
        <dbReference type="Pfam" id="PF04821"/>
    </source>
</evidence>
<feature type="compositionally biased region" description="Polar residues" evidence="4">
    <location>
        <begin position="1340"/>
        <end position="1362"/>
    </location>
</feature>
<reference evidence="7" key="1">
    <citation type="journal article" date="2017" name="Cell">
        <title>Insights into land plant evolution garnered from the Marchantia polymorpha genome.</title>
        <authorList>
            <person name="Bowman J.L."/>
            <person name="Kohchi T."/>
            <person name="Yamato K.T."/>
            <person name="Jenkins J."/>
            <person name="Shu S."/>
            <person name="Ishizaki K."/>
            <person name="Yamaoka S."/>
            <person name="Nishihama R."/>
            <person name="Nakamura Y."/>
            <person name="Berger F."/>
            <person name="Adam C."/>
            <person name="Aki S.S."/>
            <person name="Althoff F."/>
            <person name="Araki T."/>
            <person name="Arteaga-Vazquez M.A."/>
            <person name="Balasubrmanian S."/>
            <person name="Barry K."/>
            <person name="Bauer D."/>
            <person name="Boehm C.R."/>
            <person name="Briginshaw L."/>
            <person name="Caballero-Perez J."/>
            <person name="Catarino B."/>
            <person name="Chen F."/>
            <person name="Chiyoda S."/>
            <person name="Chovatia M."/>
            <person name="Davies K.M."/>
            <person name="Delmans M."/>
            <person name="Demura T."/>
            <person name="Dierschke T."/>
            <person name="Dolan L."/>
            <person name="Dorantes-Acosta A.E."/>
            <person name="Eklund D.M."/>
            <person name="Florent S.N."/>
            <person name="Flores-Sandoval E."/>
            <person name="Fujiyama A."/>
            <person name="Fukuzawa H."/>
            <person name="Galik B."/>
            <person name="Grimanelli D."/>
            <person name="Grimwood J."/>
            <person name="Grossniklaus U."/>
            <person name="Hamada T."/>
            <person name="Haseloff J."/>
            <person name="Hetherington A.J."/>
            <person name="Higo A."/>
            <person name="Hirakawa Y."/>
            <person name="Hundley H.N."/>
            <person name="Ikeda Y."/>
            <person name="Inoue K."/>
            <person name="Inoue S.I."/>
            <person name="Ishida S."/>
            <person name="Jia Q."/>
            <person name="Kakita M."/>
            <person name="Kanazawa T."/>
            <person name="Kawai Y."/>
            <person name="Kawashima T."/>
            <person name="Kennedy M."/>
            <person name="Kinose K."/>
            <person name="Kinoshita T."/>
            <person name="Kohara Y."/>
            <person name="Koide E."/>
            <person name="Komatsu K."/>
            <person name="Kopischke S."/>
            <person name="Kubo M."/>
            <person name="Kyozuka J."/>
            <person name="Lagercrantz U."/>
            <person name="Lin S.S."/>
            <person name="Lindquist E."/>
            <person name="Lipzen A.M."/>
            <person name="Lu C.W."/>
            <person name="De Luna E."/>
            <person name="Martienssen R.A."/>
            <person name="Minamino N."/>
            <person name="Mizutani M."/>
            <person name="Mizutani M."/>
            <person name="Mochizuki N."/>
            <person name="Monte I."/>
            <person name="Mosher R."/>
            <person name="Nagasaki H."/>
            <person name="Nakagami H."/>
            <person name="Naramoto S."/>
            <person name="Nishitani K."/>
            <person name="Ohtani M."/>
            <person name="Okamoto T."/>
            <person name="Okumura M."/>
            <person name="Phillips J."/>
            <person name="Pollak B."/>
            <person name="Reinders A."/>
            <person name="Rovekamp M."/>
            <person name="Sano R."/>
            <person name="Sawa S."/>
            <person name="Schmid M.W."/>
            <person name="Shirakawa M."/>
            <person name="Solano R."/>
            <person name="Spunde A."/>
            <person name="Suetsugu N."/>
            <person name="Sugano S."/>
            <person name="Sugiyama A."/>
            <person name="Sun R."/>
            <person name="Suzuki Y."/>
            <person name="Takenaka M."/>
            <person name="Takezawa D."/>
            <person name="Tomogane H."/>
            <person name="Tsuzuki M."/>
            <person name="Ueda T."/>
            <person name="Umeda M."/>
            <person name="Ward J.M."/>
            <person name="Watanabe Y."/>
            <person name="Yazaki K."/>
            <person name="Yokoyama R."/>
            <person name="Yoshitake Y."/>
            <person name="Yotsui I."/>
            <person name="Zachgo S."/>
            <person name="Schmutz J."/>
        </authorList>
    </citation>
    <scope>NUCLEOTIDE SEQUENCE [LARGE SCALE GENOMIC DNA]</scope>
    <source>
        <strain evidence="7">Tak-1</strain>
    </source>
</reference>
<gene>
    <name evidence="6" type="ORF">MARPO_0089s0007</name>
</gene>
<dbReference type="GO" id="GO:0043111">
    <property type="term" value="P:replication fork arrest"/>
    <property type="evidence" value="ECO:0000318"/>
    <property type="project" value="GO_Central"/>
</dbReference>
<proteinExistence type="predicted"/>
<feature type="region of interest" description="Disordered" evidence="4">
    <location>
        <begin position="840"/>
        <end position="875"/>
    </location>
</feature>
<feature type="compositionally biased region" description="Polar residues" evidence="4">
    <location>
        <begin position="1290"/>
        <end position="1302"/>
    </location>
</feature>
<feature type="compositionally biased region" description="Acidic residues" evidence="4">
    <location>
        <begin position="1069"/>
        <end position="1081"/>
    </location>
</feature>
<comment type="subcellular location">
    <subcellularLocation>
        <location evidence="1">Nucleus</location>
    </subcellularLocation>
</comment>
<dbReference type="OMA" id="LTRNVAM"/>
<dbReference type="EMBL" id="KZ772761">
    <property type="protein sequence ID" value="PTQ33369.1"/>
    <property type="molecule type" value="Genomic_DNA"/>
</dbReference>
<evidence type="ECO:0000256" key="3">
    <source>
        <dbReference type="ARBA" id="ARBA00023306"/>
    </source>
</evidence>
<protein>
    <recommendedName>
        <fullName evidence="5">Timeless N-terminal domain-containing protein</fullName>
    </recommendedName>
</protein>